<dbReference type="Gene3D" id="3.30.1550.10">
    <property type="entry name" value="Ribosomal protein L11/L12, N-terminal domain"/>
    <property type="match status" value="1"/>
</dbReference>
<dbReference type="NCBIfam" id="TIGR01632">
    <property type="entry name" value="L11_bact"/>
    <property type="match status" value="1"/>
</dbReference>
<comment type="PTM">
    <text evidence="7 9">One or more lysine residues are methylated.</text>
</comment>
<evidence type="ECO:0000256" key="6">
    <source>
        <dbReference type="ARBA" id="ARBA00023274"/>
    </source>
</evidence>
<reference evidence="12 13" key="1">
    <citation type="journal article" date="2015" name="Nature">
        <title>rRNA introns, odd ribosomes, and small enigmatic genomes across a large radiation of phyla.</title>
        <authorList>
            <person name="Brown C.T."/>
            <person name="Hug L.A."/>
            <person name="Thomas B.C."/>
            <person name="Sharon I."/>
            <person name="Castelle C.J."/>
            <person name="Singh A."/>
            <person name="Wilkins M.J."/>
            <person name="Williams K.H."/>
            <person name="Banfield J.F."/>
        </authorList>
    </citation>
    <scope>NUCLEOTIDE SEQUENCE [LARGE SCALE GENOMIC DNA]</scope>
</reference>
<comment type="function">
    <text evidence="7 9">Forms part of the ribosomal stalk which helps the ribosome interact with GTP-bound translation factors.</text>
</comment>
<dbReference type="PATRIC" id="fig|1619087.5.peg.294"/>
<evidence type="ECO:0000256" key="7">
    <source>
        <dbReference type="HAMAP-Rule" id="MF_00736"/>
    </source>
</evidence>
<dbReference type="PANTHER" id="PTHR11661">
    <property type="entry name" value="60S RIBOSOMAL PROTEIN L12"/>
    <property type="match status" value="1"/>
</dbReference>
<dbReference type="SMART" id="SM00649">
    <property type="entry name" value="RL11"/>
    <property type="match status" value="1"/>
</dbReference>
<comment type="subunit">
    <text evidence="7">Part of the ribosomal stalk of the 50S ribosomal subunit. Interacts with L10 and the large rRNA to form the base of the stalk. L10 forms an elongated spine to which L12 dimers bind in a sequential fashion forming a multimeric L10(L12)X complex.</text>
</comment>
<proteinExistence type="inferred from homology"/>
<accession>A0A0G0GXD3</accession>
<comment type="caution">
    <text evidence="12">The sequence shown here is derived from an EMBL/GenBank/DDBJ whole genome shotgun (WGS) entry which is preliminary data.</text>
</comment>
<dbReference type="FunFam" id="1.10.10.250:FF:000001">
    <property type="entry name" value="50S ribosomal protein L11"/>
    <property type="match status" value="1"/>
</dbReference>
<evidence type="ECO:0000256" key="9">
    <source>
        <dbReference type="RuleBase" id="RU003979"/>
    </source>
</evidence>
<name>A0A0G0GXD3_9BACT</name>
<protein>
    <recommendedName>
        <fullName evidence="7">Large ribosomal subunit protein uL11</fullName>
    </recommendedName>
</protein>
<dbReference type="EMBL" id="LBTH01000020">
    <property type="protein sequence ID" value="KKQ35633.1"/>
    <property type="molecule type" value="Genomic_DNA"/>
</dbReference>
<dbReference type="SUPFAM" id="SSF54747">
    <property type="entry name" value="Ribosomal L11/L12e N-terminal domain"/>
    <property type="match status" value="1"/>
</dbReference>
<keyword evidence="3 7" id="KW-0699">rRNA-binding</keyword>
<comment type="similarity">
    <text evidence="1 7 8">Belongs to the universal ribosomal protein uL11 family.</text>
</comment>
<dbReference type="GO" id="GO:0003735">
    <property type="term" value="F:structural constituent of ribosome"/>
    <property type="evidence" value="ECO:0007669"/>
    <property type="project" value="InterPro"/>
</dbReference>
<feature type="domain" description="Large ribosomal subunit protein uL11 C-terminal" evidence="10">
    <location>
        <begin position="71"/>
        <end position="139"/>
    </location>
</feature>
<dbReference type="InterPro" id="IPR006519">
    <property type="entry name" value="Ribosomal_uL11_bac-typ"/>
</dbReference>
<evidence type="ECO:0000256" key="3">
    <source>
        <dbReference type="ARBA" id="ARBA00022730"/>
    </source>
</evidence>
<dbReference type="Gene3D" id="1.10.10.250">
    <property type="entry name" value="Ribosomal protein L11, C-terminal domain"/>
    <property type="match status" value="1"/>
</dbReference>
<dbReference type="CDD" id="cd00349">
    <property type="entry name" value="Ribosomal_L11"/>
    <property type="match status" value="1"/>
</dbReference>
<evidence type="ECO:0000256" key="2">
    <source>
        <dbReference type="ARBA" id="ARBA00022481"/>
    </source>
</evidence>
<evidence type="ECO:0000256" key="1">
    <source>
        <dbReference type="ARBA" id="ARBA00010537"/>
    </source>
</evidence>
<dbReference type="HAMAP" id="MF_00736">
    <property type="entry name" value="Ribosomal_uL11"/>
    <property type="match status" value="1"/>
</dbReference>
<gene>
    <name evidence="7" type="primary">rplK</name>
    <name evidence="12" type="ORF">US52_C0020G0010</name>
</gene>
<evidence type="ECO:0000259" key="11">
    <source>
        <dbReference type="Pfam" id="PF03946"/>
    </source>
</evidence>
<evidence type="ECO:0000259" key="10">
    <source>
        <dbReference type="Pfam" id="PF00298"/>
    </source>
</evidence>
<evidence type="ECO:0000313" key="12">
    <source>
        <dbReference type="EMBL" id="KKQ35633.1"/>
    </source>
</evidence>
<dbReference type="AlphaFoldDB" id="A0A0G0GXD3"/>
<dbReference type="InterPro" id="IPR036796">
    <property type="entry name" value="Ribosomal_uL11_N_sf"/>
</dbReference>
<dbReference type="InterPro" id="IPR020784">
    <property type="entry name" value="Ribosomal_uL11_N"/>
</dbReference>
<dbReference type="InterPro" id="IPR020783">
    <property type="entry name" value="Ribosomal_uL11_C"/>
</dbReference>
<dbReference type="GO" id="GO:0070180">
    <property type="term" value="F:large ribosomal subunit rRNA binding"/>
    <property type="evidence" value="ECO:0007669"/>
    <property type="project" value="UniProtKB-UniRule"/>
</dbReference>
<feature type="domain" description="Large ribosomal subunit protein uL11 N-terminal" evidence="11">
    <location>
        <begin position="9"/>
        <end position="66"/>
    </location>
</feature>
<evidence type="ECO:0000313" key="13">
    <source>
        <dbReference type="Proteomes" id="UP000034852"/>
    </source>
</evidence>
<keyword evidence="5 7" id="KW-0689">Ribosomal protein</keyword>
<dbReference type="InterPro" id="IPR036769">
    <property type="entry name" value="Ribosomal_uL11_C_sf"/>
</dbReference>
<sequence length="141" mass="15073">MAKPVKTVMKLIIDAGKATPAPPIGPALGQHGVNIGDFVNQFNDKTKDKMGNKIPVILTIYDDRSFSMVFKEPPVADMIIKAVGLKKGSATPNLQKVGKLSKAQAEEIAQAKMPDLNTTKLESAVKIVQGTAKSMGLEVEE</sequence>
<dbReference type="GO" id="GO:0006412">
    <property type="term" value="P:translation"/>
    <property type="evidence" value="ECO:0007669"/>
    <property type="project" value="UniProtKB-UniRule"/>
</dbReference>
<dbReference type="Pfam" id="PF00298">
    <property type="entry name" value="Ribosomal_L11"/>
    <property type="match status" value="1"/>
</dbReference>
<evidence type="ECO:0000256" key="8">
    <source>
        <dbReference type="RuleBase" id="RU003978"/>
    </source>
</evidence>
<dbReference type="Pfam" id="PF03946">
    <property type="entry name" value="Ribosomal_L11_N"/>
    <property type="match status" value="1"/>
</dbReference>
<keyword evidence="2 7" id="KW-0488">Methylation</keyword>
<dbReference type="SUPFAM" id="SSF46906">
    <property type="entry name" value="Ribosomal protein L11, C-terminal domain"/>
    <property type="match status" value="1"/>
</dbReference>
<dbReference type="PANTHER" id="PTHR11661:SF1">
    <property type="entry name" value="LARGE RIBOSOMAL SUBUNIT PROTEIN UL11M"/>
    <property type="match status" value="1"/>
</dbReference>
<dbReference type="Proteomes" id="UP000034852">
    <property type="component" value="Unassembled WGS sequence"/>
</dbReference>
<evidence type="ECO:0000256" key="5">
    <source>
        <dbReference type="ARBA" id="ARBA00022980"/>
    </source>
</evidence>
<keyword evidence="6 7" id="KW-0687">Ribonucleoprotein</keyword>
<dbReference type="GO" id="GO:0022625">
    <property type="term" value="C:cytosolic large ribosomal subunit"/>
    <property type="evidence" value="ECO:0007669"/>
    <property type="project" value="TreeGrafter"/>
</dbReference>
<organism evidence="12 13">
    <name type="scientific">candidate division WS6 bacterium GW2011_GWA2_37_6</name>
    <dbReference type="NCBI Taxonomy" id="1619087"/>
    <lineage>
        <taxon>Bacteria</taxon>
        <taxon>Candidatus Dojkabacteria</taxon>
    </lineage>
</organism>
<evidence type="ECO:0000256" key="4">
    <source>
        <dbReference type="ARBA" id="ARBA00022884"/>
    </source>
</evidence>
<keyword evidence="4 7" id="KW-0694">RNA-binding</keyword>
<dbReference type="InterPro" id="IPR000911">
    <property type="entry name" value="Ribosomal_uL11"/>
</dbReference>